<evidence type="ECO:0000256" key="1">
    <source>
        <dbReference type="ARBA" id="ARBA00004141"/>
    </source>
</evidence>
<organism evidence="9">
    <name type="scientific">Caldilineaceae bacterium SB0661_bin_32</name>
    <dbReference type="NCBI Taxonomy" id="2605255"/>
    <lineage>
        <taxon>Bacteria</taxon>
        <taxon>Bacillati</taxon>
        <taxon>Chloroflexota</taxon>
        <taxon>Caldilineae</taxon>
        <taxon>Caldilineales</taxon>
        <taxon>Caldilineaceae</taxon>
    </lineage>
</organism>
<evidence type="ECO:0000256" key="2">
    <source>
        <dbReference type="ARBA" id="ARBA00022692"/>
    </source>
</evidence>
<evidence type="ECO:0000313" key="9">
    <source>
        <dbReference type="EMBL" id="MYC97084.1"/>
    </source>
</evidence>
<feature type="transmembrane region" description="Helical" evidence="5">
    <location>
        <begin position="37"/>
        <end position="57"/>
    </location>
</feature>
<dbReference type="PANTHER" id="PTHR42727:SF1">
    <property type="entry name" value="PHOSPHATE TRANSPORT SYSTEM PERMEASE"/>
    <property type="match status" value="1"/>
</dbReference>
<dbReference type="Gene3D" id="1.10.3720.10">
    <property type="entry name" value="MetI-like"/>
    <property type="match status" value="1"/>
</dbReference>
<name>A0A6B1DBS2_9CHLR</name>
<feature type="transmembrane region" description="Helical" evidence="5">
    <location>
        <begin position="217"/>
        <end position="237"/>
    </location>
</feature>
<dbReference type="CDD" id="cd06261">
    <property type="entry name" value="TM_PBP2"/>
    <property type="match status" value="1"/>
</dbReference>
<dbReference type="InterPro" id="IPR000515">
    <property type="entry name" value="MetI-like"/>
</dbReference>
<dbReference type="GO" id="GO:0005315">
    <property type="term" value="F:phosphate transmembrane transporter activity"/>
    <property type="evidence" value="ECO:0007669"/>
    <property type="project" value="InterPro"/>
</dbReference>
<evidence type="ECO:0000256" key="3">
    <source>
        <dbReference type="ARBA" id="ARBA00022989"/>
    </source>
</evidence>
<sequence length="320" mass="34249">MRGPVAGAESKGESVLGGGPPLDLSRKPRVTESLIQGFLYLCGAISILTTLGIVYVLGRESLLFFANEEVNLLKFFGGTEWQPAIGRFGIWPLVTATFMASLIAMAVALPMGLCIAIYLSEYAPQRTRSILKPILEVLAGIPTVVYGYFALTFMTPLLRGIFGRDIVEIYNTASAGIVIGILVIPLVSSMSEDALSAVPNTLRQASYGLGATRLETAVRIVLPAALSGVAAAFIVAISRAVGETMIVAIAAGAGPNFTFSPFRAAETMTGHIVRISGGDLSYDSIDYNSIFAIGLLLFLLTLSLNVLSQWIVRRFREEYE</sequence>
<evidence type="ECO:0000256" key="5">
    <source>
        <dbReference type="RuleBase" id="RU363032"/>
    </source>
</evidence>
<keyword evidence="4 5" id="KW-0472">Membrane</keyword>
<evidence type="ECO:0000256" key="4">
    <source>
        <dbReference type="ARBA" id="ARBA00023136"/>
    </source>
</evidence>
<comment type="caution">
    <text evidence="9">The sequence shown here is derived from an EMBL/GenBank/DDBJ whole genome shotgun (WGS) entry which is preliminary data.</text>
</comment>
<dbReference type="PANTHER" id="PTHR42727">
    <property type="entry name" value="PHOSPHATE TRANSPORT SYSTEM PERMEASE PROTEIN"/>
    <property type="match status" value="1"/>
</dbReference>
<dbReference type="GO" id="GO:0006817">
    <property type="term" value="P:phosphate ion transport"/>
    <property type="evidence" value="ECO:0007669"/>
    <property type="project" value="UniProtKB-KW"/>
</dbReference>
<dbReference type="NCBIfam" id="TIGR02138">
    <property type="entry name" value="phosphate_pstC"/>
    <property type="match status" value="1"/>
</dbReference>
<reference evidence="9" key="1">
    <citation type="submission" date="2019-09" db="EMBL/GenBank/DDBJ databases">
        <title>Characterisation of the sponge microbiome using genome-centric metagenomics.</title>
        <authorList>
            <person name="Engelberts J.P."/>
            <person name="Robbins S.J."/>
            <person name="De Goeij J.M."/>
            <person name="Aranda M."/>
            <person name="Bell S.C."/>
            <person name="Webster N.S."/>
        </authorList>
    </citation>
    <scope>NUCLEOTIDE SEQUENCE</scope>
    <source>
        <strain evidence="9">SB0661_bin_32</strain>
    </source>
</reference>
<keyword evidence="3 5" id="KW-1133">Transmembrane helix</keyword>
<dbReference type="InterPro" id="IPR035906">
    <property type="entry name" value="MetI-like_sf"/>
</dbReference>
<dbReference type="Pfam" id="PF00528">
    <property type="entry name" value="BPD_transp_1"/>
    <property type="match status" value="1"/>
</dbReference>
<keyword evidence="5" id="KW-0813">Transport</keyword>
<keyword evidence="6" id="KW-1003">Cell membrane</keyword>
<comment type="subcellular location">
    <subcellularLocation>
        <location evidence="5">Cell membrane</location>
        <topology evidence="5">Multi-pass membrane protein</topology>
    </subcellularLocation>
    <subcellularLocation>
        <location evidence="1">Membrane</location>
        <topology evidence="1">Multi-pass membrane protein</topology>
    </subcellularLocation>
</comment>
<protein>
    <recommendedName>
        <fullName evidence="6">Phosphate transport system permease protein</fullName>
    </recommendedName>
</protein>
<gene>
    <name evidence="9" type="primary">pstC</name>
    <name evidence="9" type="ORF">F4X14_19170</name>
</gene>
<dbReference type="SUPFAM" id="SSF161098">
    <property type="entry name" value="MetI-like"/>
    <property type="match status" value="1"/>
</dbReference>
<feature type="transmembrane region" description="Helical" evidence="5">
    <location>
        <begin position="130"/>
        <end position="149"/>
    </location>
</feature>
<dbReference type="AlphaFoldDB" id="A0A6B1DBS2"/>
<proteinExistence type="inferred from homology"/>
<feature type="transmembrane region" description="Helical" evidence="5">
    <location>
        <begin position="169"/>
        <end position="187"/>
    </location>
</feature>
<evidence type="ECO:0000259" key="8">
    <source>
        <dbReference type="PROSITE" id="PS50928"/>
    </source>
</evidence>
<comment type="function">
    <text evidence="6">Part of the binding-protein-dependent transport system for phosphate; probably responsible for the translocation of the substrate across the membrane.</text>
</comment>
<keyword evidence="6" id="KW-0592">Phosphate transport</keyword>
<dbReference type="PROSITE" id="PS50928">
    <property type="entry name" value="ABC_TM1"/>
    <property type="match status" value="1"/>
</dbReference>
<feature type="transmembrane region" description="Helical" evidence="5">
    <location>
        <begin position="290"/>
        <end position="312"/>
    </location>
</feature>
<comment type="similarity">
    <text evidence="6">Belongs to the binding-protein-dependent transport system permease family. CysTW subfamily.</text>
</comment>
<evidence type="ECO:0000256" key="6">
    <source>
        <dbReference type="RuleBase" id="RU363054"/>
    </source>
</evidence>
<dbReference type="InterPro" id="IPR011864">
    <property type="entry name" value="Phosphate_PstC"/>
</dbReference>
<feature type="transmembrane region" description="Helical" evidence="5">
    <location>
        <begin position="90"/>
        <end position="118"/>
    </location>
</feature>
<dbReference type="GO" id="GO:0005886">
    <property type="term" value="C:plasma membrane"/>
    <property type="evidence" value="ECO:0007669"/>
    <property type="project" value="UniProtKB-SubCell"/>
</dbReference>
<evidence type="ECO:0000256" key="7">
    <source>
        <dbReference type="SAM" id="MobiDB-lite"/>
    </source>
</evidence>
<dbReference type="EMBL" id="VXMH01000104">
    <property type="protein sequence ID" value="MYC97084.1"/>
    <property type="molecule type" value="Genomic_DNA"/>
</dbReference>
<feature type="region of interest" description="Disordered" evidence="7">
    <location>
        <begin position="1"/>
        <end position="20"/>
    </location>
</feature>
<accession>A0A6B1DBS2</accession>
<feature type="domain" description="ABC transmembrane type-1" evidence="8">
    <location>
        <begin position="94"/>
        <end position="308"/>
    </location>
</feature>
<keyword evidence="2 5" id="KW-0812">Transmembrane</keyword>